<keyword evidence="3" id="KW-0285">Flavoprotein</keyword>
<dbReference type="Gene3D" id="3.30.390.30">
    <property type="match status" value="1"/>
</dbReference>
<dbReference type="GO" id="GO:0050660">
    <property type="term" value="F:flavin adenine dinucleotide binding"/>
    <property type="evidence" value="ECO:0007669"/>
    <property type="project" value="TreeGrafter"/>
</dbReference>
<evidence type="ECO:0000256" key="6">
    <source>
        <dbReference type="ARBA" id="ARBA00023027"/>
    </source>
</evidence>
<dbReference type="AlphaFoldDB" id="X1U8I4"/>
<feature type="non-terminal residue" evidence="8">
    <location>
        <position position="1"/>
    </location>
</feature>
<keyword evidence="5" id="KW-0560">Oxidoreductase</keyword>
<reference evidence="8" key="1">
    <citation type="journal article" date="2014" name="Front. Microbiol.">
        <title>High frequency of phylogenetically diverse reductive dehalogenase-homologous genes in deep subseafloor sedimentary metagenomes.</title>
        <authorList>
            <person name="Kawai M."/>
            <person name="Futagami T."/>
            <person name="Toyoda A."/>
            <person name="Takaki Y."/>
            <person name="Nishi S."/>
            <person name="Hori S."/>
            <person name="Arai W."/>
            <person name="Tsubouchi T."/>
            <person name="Morono Y."/>
            <person name="Uchiyama I."/>
            <person name="Ito T."/>
            <person name="Fujiyama A."/>
            <person name="Inagaki F."/>
            <person name="Takami H."/>
        </authorList>
    </citation>
    <scope>NUCLEOTIDE SEQUENCE</scope>
    <source>
        <strain evidence="8">Expedition CK06-06</strain>
    </source>
</reference>
<dbReference type="PANTHER" id="PTHR22912">
    <property type="entry name" value="DISULFIDE OXIDOREDUCTASE"/>
    <property type="match status" value="1"/>
</dbReference>
<dbReference type="InterPro" id="IPR050151">
    <property type="entry name" value="Class-I_Pyr_Nuc-Dis_Oxidored"/>
</dbReference>
<keyword evidence="4" id="KW-0274">FAD</keyword>
<dbReference type="PRINTS" id="PR00411">
    <property type="entry name" value="PNDRDTASEI"/>
</dbReference>
<proteinExistence type="inferred from homology"/>
<evidence type="ECO:0000256" key="3">
    <source>
        <dbReference type="ARBA" id="ARBA00022630"/>
    </source>
</evidence>
<name>X1U8I4_9ZZZZ</name>
<sequence length="110" mass="11939">YSHPQIASVGLREDEARKNHEIIVGTTKYFDVAKGEAMLEKEGYAKVIVEKGTDRILGFHIIGPYAPELIQEVVNAMTSGGQIGEINQGIHIHPALSELVPTTLNSLGES</sequence>
<evidence type="ECO:0000259" key="7">
    <source>
        <dbReference type="Pfam" id="PF02852"/>
    </source>
</evidence>
<dbReference type="EMBL" id="BARW01024069">
    <property type="protein sequence ID" value="GAI88614.1"/>
    <property type="molecule type" value="Genomic_DNA"/>
</dbReference>
<dbReference type="PANTHER" id="PTHR22912:SF151">
    <property type="entry name" value="DIHYDROLIPOYL DEHYDROGENASE, MITOCHONDRIAL"/>
    <property type="match status" value="1"/>
</dbReference>
<keyword evidence="6" id="KW-0520">NAD</keyword>
<dbReference type="InterPro" id="IPR004099">
    <property type="entry name" value="Pyr_nucl-diS_OxRdtase_dimer"/>
</dbReference>
<gene>
    <name evidence="8" type="ORF">S12H4_39765</name>
</gene>
<organism evidence="8">
    <name type="scientific">marine sediment metagenome</name>
    <dbReference type="NCBI Taxonomy" id="412755"/>
    <lineage>
        <taxon>unclassified sequences</taxon>
        <taxon>metagenomes</taxon>
        <taxon>ecological metagenomes</taxon>
    </lineage>
</organism>
<comment type="cofactor">
    <cofactor evidence="1">
        <name>FAD</name>
        <dbReference type="ChEBI" id="CHEBI:57692"/>
    </cofactor>
</comment>
<evidence type="ECO:0000256" key="5">
    <source>
        <dbReference type="ARBA" id="ARBA00023002"/>
    </source>
</evidence>
<evidence type="ECO:0000256" key="1">
    <source>
        <dbReference type="ARBA" id="ARBA00001974"/>
    </source>
</evidence>
<dbReference type="GO" id="GO:0004148">
    <property type="term" value="F:dihydrolipoyl dehydrogenase (NADH) activity"/>
    <property type="evidence" value="ECO:0007669"/>
    <property type="project" value="TreeGrafter"/>
</dbReference>
<dbReference type="GO" id="GO:0006103">
    <property type="term" value="P:2-oxoglutarate metabolic process"/>
    <property type="evidence" value="ECO:0007669"/>
    <property type="project" value="TreeGrafter"/>
</dbReference>
<comment type="similarity">
    <text evidence="2">Belongs to the class-I pyridine nucleotide-disulfide oxidoreductase family.</text>
</comment>
<evidence type="ECO:0000313" key="8">
    <source>
        <dbReference type="EMBL" id="GAI88614.1"/>
    </source>
</evidence>
<evidence type="ECO:0000256" key="4">
    <source>
        <dbReference type="ARBA" id="ARBA00022827"/>
    </source>
</evidence>
<accession>X1U8I4</accession>
<evidence type="ECO:0000256" key="2">
    <source>
        <dbReference type="ARBA" id="ARBA00007532"/>
    </source>
</evidence>
<dbReference type="InterPro" id="IPR016156">
    <property type="entry name" value="FAD/NAD-linked_Rdtase_dimer_sf"/>
</dbReference>
<dbReference type="FunFam" id="3.30.390.30:FF:000001">
    <property type="entry name" value="Dihydrolipoyl dehydrogenase"/>
    <property type="match status" value="1"/>
</dbReference>
<dbReference type="Pfam" id="PF02852">
    <property type="entry name" value="Pyr_redox_dim"/>
    <property type="match status" value="1"/>
</dbReference>
<comment type="caution">
    <text evidence="8">The sequence shown here is derived from an EMBL/GenBank/DDBJ whole genome shotgun (WGS) entry which is preliminary data.</text>
</comment>
<dbReference type="SUPFAM" id="SSF55424">
    <property type="entry name" value="FAD/NAD-linked reductases, dimerisation (C-terminal) domain"/>
    <property type="match status" value="1"/>
</dbReference>
<feature type="domain" description="Pyridine nucleotide-disulphide oxidoreductase dimerisation" evidence="7">
    <location>
        <begin position="1"/>
        <end position="102"/>
    </location>
</feature>
<protein>
    <recommendedName>
        <fullName evidence="7">Pyridine nucleotide-disulphide oxidoreductase dimerisation domain-containing protein</fullName>
    </recommendedName>
</protein>